<evidence type="ECO:0000313" key="7">
    <source>
        <dbReference type="Proteomes" id="UP001320159"/>
    </source>
</evidence>
<feature type="transmembrane region" description="Helical" evidence="5">
    <location>
        <begin position="63"/>
        <end position="82"/>
    </location>
</feature>
<dbReference type="PANTHER" id="PTHR33514:SF13">
    <property type="entry name" value="PROTEIN ABCI12, CHLOROPLASTIC"/>
    <property type="match status" value="1"/>
</dbReference>
<accession>A0AAP2RD17</accession>
<protein>
    <submittedName>
        <fullName evidence="6">Energy-coupling factor transporter transmembrane protein EcfT</fullName>
    </submittedName>
</protein>
<evidence type="ECO:0000256" key="4">
    <source>
        <dbReference type="ARBA" id="ARBA00023136"/>
    </source>
</evidence>
<dbReference type="CDD" id="cd16914">
    <property type="entry name" value="EcfT"/>
    <property type="match status" value="1"/>
</dbReference>
<keyword evidence="4 5" id="KW-0472">Membrane</keyword>
<dbReference type="EMBL" id="PGCK01000002">
    <property type="protein sequence ID" value="MCD1294032.1"/>
    <property type="molecule type" value="Genomic_DNA"/>
</dbReference>
<comment type="caution">
    <text evidence="6">The sequence shown here is derived from an EMBL/GenBank/DDBJ whole genome shotgun (WGS) entry which is preliminary data.</text>
</comment>
<evidence type="ECO:0000256" key="2">
    <source>
        <dbReference type="ARBA" id="ARBA00022692"/>
    </source>
</evidence>
<gene>
    <name evidence="6" type="ORF">CUJ83_03360</name>
</gene>
<dbReference type="RefSeq" id="WP_230740604.1">
    <property type="nucleotide sequence ID" value="NZ_PGCK01000002.1"/>
</dbReference>
<keyword evidence="2 5" id="KW-0812">Transmembrane</keyword>
<dbReference type="PANTHER" id="PTHR33514">
    <property type="entry name" value="PROTEIN ABCI12, CHLOROPLASTIC"/>
    <property type="match status" value="1"/>
</dbReference>
<reference evidence="6 7" key="1">
    <citation type="submission" date="2017-11" db="EMBL/GenBank/DDBJ databases">
        <title>Isolation and Characterization of Family Methanocellaceae Species from Potential Methane Hydrate Area Offshore Southwestern Taiwan.</title>
        <authorList>
            <person name="Zhang W.-L."/>
            <person name="Chen W.-C."/>
            <person name="Lai M.-C."/>
            <person name="Chen S.-C."/>
        </authorList>
    </citation>
    <scope>NUCLEOTIDE SEQUENCE [LARGE SCALE GENOMIC DNA]</scope>
    <source>
        <strain evidence="6 7">CWC-04</strain>
    </source>
</reference>
<sequence>MKIKFEKGDSFLHGLNPVTKLLALVVYSISVFMFDSLEILIASFLCMLILVASVRSSSLWSFIRSRFIITFALLVFVIQIIFTRGGDVFFSVPLIIFTIDVTMLGVLSGAVVALRFITIIIASAIFVATTEGNELAYSLMRAGLPYRFGFMLVTAIRFIPVFESESSTVINAQRARGLDIDSGGIKGVIKSIRYTMLPLVVSALSKVDALVISMEGRAFGYKRTRTFTRKSRFRARDILIITFSAIIFIVLVLNMWFGWFVLPQLEIYNN</sequence>
<feature type="transmembrane region" description="Helical" evidence="5">
    <location>
        <begin position="238"/>
        <end position="262"/>
    </location>
</feature>
<organism evidence="6 7">
    <name type="scientific">Methanooceanicella nereidis</name>
    <dbReference type="NCBI Taxonomy" id="2052831"/>
    <lineage>
        <taxon>Archaea</taxon>
        <taxon>Methanobacteriati</taxon>
        <taxon>Methanobacteriota</taxon>
        <taxon>Stenosarchaea group</taxon>
        <taxon>Methanomicrobia</taxon>
        <taxon>Methanocellales</taxon>
        <taxon>Methanocellaceae</taxon>
        <taxon>Methanooceanicella</taxon>
    </lineage>
</organism>
<dbReference type="Pfam" id="PF02361">
    <property type="entry name" value="CbiQ"/>
    <property type="match status" value="1"/>
</dbReference>
<name>A0AAP2RD17_9EURY</name>
<comment type="subcellular location">
    <subcellularLocation>
        <location evidence="1">Membrane</location>
        <topology evidence="1">Multi-pass membrane protein</topology>
    </subcellularLocation>
</comment>
<feature type="transmembrane region" description="Helical" evidence="5">
    <location>
        <begin position="94"/>
        <end position="127"/>
    </location>
</feature>
<dbReference type="GO" id="GO:0005886">
    <property type="term" value="C:plasma membrane"/>
    <property type="evidence" value="ECO:0007669"/>
    <property type="project" value="UniProtKB-ARBA"/>
</dbReference>
<evidence type="ECO:0000256" key="5">
    <source>
        <dbReference type="SAM" id="Phobius"/>
    </source>
</evidence>
<proteinExistence type="predicted"/>
<evidence type="ECO:0000256" key="1">
    <source>
        <dbReference type="ARBA" id="ARBA00004141"/>
    </source>
</evidence>
<evidence type="ECO:0000256" key="3">
    <source>
        <dbReference type="ARBA" id="ARBA00022989"/>
    </source>
</evidence>
<dbReference type="Proteomes" id="UP001320159">
    <property type="component" value="Unassembled WGS sequence"/>
</dbReference>
<keyword evidence="7" id="KW-1185">Reference proteome</keyword>
<evidence type="ECO:0000313" key="6">
    <source>
        <dbReference type="EMBL" id="MCD1294032.1"/>
    </source>
</evidence>
<feature type="transmembrane region" description="Helical" evidence="5">
    <location>
        <begin position="21"/>
        <end position="51"/>
    </location>
</feature>
<dbReference type="AlphaFoldDB" id="A0AAP2RD17"/>
<keyword evidence="3 5" id="KW-1133">Transmembrane helix</keyword>
<dbReference type="InterPro" id="IPR003339">
    <property type="entry name" value="ABC/ECF_trnsptr_transmembrane"/>
</dbReference>